<name>A0ABV6A8R8_9PSEU</name>
<accession>A0ABV6A8R8</accession>
<evidence type="ECO:0000256" key="1">
    <source>
        <dbReference type="ARBA" id="ARBA00023015"/>
    </source>
</evidence>
<dbReference type="InterPro" id="IPR036390">
    <property type="entry name" value="WH_DNA-bd_sf"/>
</dbReference>
<keyword evidence="6" id="KW-1185">Reference proteome</keyword>
<dbReference type="PROSITE" id="PS50995">
    <property type="entry name" value="HTH_MARR_2"/>
    <property type="match status" value="1"/>
</dbReference>
<comment type="caution">
    <text evidence="5">The sequence shown here is derived from an EMBL/GenBank/DDBJ whole genome shotgun (WGS) entry which is preliminary data.</text>
</comment>
<dbReference type="SMART" id="SM00347">
    <property type="entry name" value="HTH_MARR"/>
    <property type="match status" value="1"/>
</dbReference>
<evidence type="ECO:0000256" key="3">
    <source>
        <dbReference type="ARBA" id="ARBA00023163"/>
    </source>
</evidence>
<dbReference type="EMBL" id="JBHLZU010000036">
    <property type="protein sequence ID" value="MFB9909561.1"/>
    <property type="molecule type" value="Genomic_DNA"/>
</dbReference>
<dbReference type="Proteomes" id="UP001589693">
    <property type="component" value="Unassembled WGS sequence"/>
</dbReference>
<dbReference type="RefSeq" id="WP_377862468.1">
    <property type="nucleotide sequence ID" value="NZ_JBHLZU010000036.1"/>
</dbReference>
<feature type="domain" description="HTH marR-type" evidence="4">
    <location>
        <begin position="18"/>
        <end position="150"/>
    </location>
</feature>
<dbReference type="InterPro" id="IPR036388">
    <property type="entry name" value="WH-like_DNA-bd_sf"/>
</dbReference>
<dbReference type="PRINTS" id="PR00598">
    <property type="entry name" value="HTHMARR"/>
</dbReference>
<dbReference type="Gene3D" id="1.10.10.10">
    <property type="entry name" value="Winged helix-like DNA-binding domain superfamily/Winged helix DNA-binding domain"/>
    <property type="match status" value="1"/>
</dbReference>
<dbReference type="Pfam" id="PF12802">
    <property type="entry name" value="MarR_2"/>
    <property type="match status" value="1"/>
</dbReference>
<gene>
    <name evidence="5" type="ORF">ACFFQA_36980</name>
</gene>
<sequence length="153" mass="16586">MAKAEPCAQPDPANNRLGNTVVWLLGRASLRASQSLHERLAGHGIRKWHYAVLAVVAEAGPITQAEIVRRLGIDRGDLVGVLNDLGDAGYVRRAPDPANRRRNQVTLTPEGAAALRRFDACVVETDDSLLGVLSAAEREQLTRLLERVVHAAN</sequence>
<proteinExistence type="predicted"/>
<protein>
    <submittedName>
        <fullName evidence="5">MarR family winged helix-turn-helix transcriptional regulator</fullName>
    </submittedName>
</protein>
<keyword evidence="1" id="KW-0805">Transcription regulation</keyword>
<organism evidence="5 6">
    <name type="scientific">Allokutzneria oryzae</name>
    <dbReference type="NCBI Taxonomy" id="1378989"/>
    <lineage>
        <taxon>Bacteria</taxon>
        <taxon>Bacillati</taxon>
        <taxon>Actinomycetota</taxon>
        <taxon>Actinomycetes</taxon>
        <taxon>Pseudonocardiales</taxon>
        <taxon>Pseudonocardiaceae</taxon>
        <taxon>Allokutzneria</taxon>
    </lineage>
</organism>
<evidence type="ECO:0000259" key="4">
    <source>
        <dbReference type="PROSITE" id="PS50995"/>
    </source>
</evidence>
<dbReference type="InterPro" id="IPR039422">
    <property type="entry name" value="MarR/SlyA-like"/>
</dbReference>
<dbReference type="PANTHER" id="PTHR33164">
    <property type="entry name" value="TRANSCRIPTIONAL REGULATOR, MARR FAMILY"/>
    <property type="match status" value="1"/>
</dbReference>
<reference evidence="5 6" key="1">
    <citation type="submission" date="2024-09" db="EMBL/GenBank/DDBJ databases">
        <authorList>
            <person name="Sun Q."/>
            <person name="Mori K."/>
        </authorList>
    </citation>
    <scope>NUCLEOTIDE SEQUENCE [LARGE SCALE GENOMIC DNA]</scope>
    <source>
        <strain evidence="5 6">TBRC 7907</strain>
    </source>
</reference>
<evidence type="ECO:0000313" key="5">
    <source>
        <dbReference type="EMBL" id="MFB9909561.1"/>
    </source>
</evidence>
<dbReference type="InterPro" id="IPR000835">
    <property type="entry name" value="HTH_MarR-typ"/>
</dbReference>
<evidence type="ECO:0000256" key="2">
    <source>
        <dbReference type="ARBA" id="ARBA00023125"/>
    </source>
</evidence>
<dbReference type="PANTHER" id="PTHR33164:SF64">
    <property type="entry name" value="TRANSCRIPTIONAL REGULATOR SLYA"/>
    <property type="match status" value="1"/>
</dbReference>
<keyword evidence="3" id="KW-0804">Transcription</keyword>
<evidence type="ECO:0000313" key="6">
    <source>
        <dbReference type="Proteomes" id="UP001589693"/>
    </source>
</evidence>
<keyword evidence="2" id="KW-0238">DNA-binding</keyword>
<dbReference type="SUPFAM" id="SSF46785">
    <property type="entry name" value="Winged helix' DNA-binding domain"/>
    <property type="match status" value="1"/>
</dbReference>